<dbReference type="InterPro" id="IPR050465">
    <property type="entry name" value="UPF0194_transport"/>
</dbReference>
<evidence type="ECO:0000259" key="5">
    <source>
        <dbReference type="Pfam" id="PF25990"/>
    </source>
</evidence>
<evidence type="ECO:0000256" key="4">
    <source>
        <dbReference type="SAM" id="Phobius"/>
    </source>
</evidence>
<dbReference type="SUPFAM" id="SSF111369">
    <property type="entry name" value="HlyD-like secretion proteins"/>
    <property type="match status" value="1"/>
</dbReference>
<keyword evidence="4" id="KW-0472">Membrane</keyword>
<evidence type="ECO:0000256" key="2">
    <source>
        <dbReference type="ARBA" id="ARBA00023054"/>
    </source>
</evidence>
<dbReference type="Gene3D" id="2.40.30.170">
    <property type="match status" value="1"/>
</dbReference>
<feature type="domain" description="YknX-like beta-barrel" evidence="5">
    <location>
        <begin position="319"/>
        <end position="407"/>
    </location>
</feature>
<name>D0WJB3_SLAES</name>
<comment type="caution">
    <text evidence="6">The sequence shown here is derived from an EMBL/GenBank/DDBJ whole genome shotgun (WGS) entry which is preliminary data.</text>
</comment>
<gene>
    <name evidence="6" type="ORF">HMPREF0762_01940</name>
</gene>
<dbReference type="GO" id="GO:0030313">
    <property type="term" value="C:cell envelope"/>
    <property type="evidence" value="ECO:0007669"/>
    <property type="project" value="UniProtKB-SubCell"/>
</dbReference>
<comment type="subcellular location">
    <subcellularLocation>
        <location evidence="1">Cell envelope</location>
    </subcellularLocation>
</comment>
<dbReference type="Pfam" id="PF25990">
    <property type="entry name" value="Beta-barrel_YknX"/>
    <property type="match status" value="1"/>
</dbReference>
<evidence type="ECO:0000256" key="3">
    <source>
        <dbReference type="SAM" id="MobiDB-lite"/>
    </source>
</evidence>
<sequence length="494" mass="49850">MPRIGKKGAESDAGSAGADTKGMLPVRPADAGTTAAFDLGGDDGIPTSALEMIERRKKTKRRKRIITAGIVVGVLVIVIAGIVTLARMGAAAAGAAAYEDAQVTRTDFESTVSASGAIQPISSVQVTPEVDGIISNVSVSVGDEVEEGDTLFTLKNDDLDKGVDDAEQQVKTAKNGVRSAQIALDKANDAYADATKTTTIDVPASVDMDGDGLDDETHEPAHDAYTKTTEPDQSAVDAAAQGVSEAKIGVDNANISLATAQTALSQAQKKADKRTVTAQKGGTVIDVKAQEGAAFGAAQGGSAASAQGSLVTIADLSQMRVTVQVNEVDVNKLSVGQTGKVTFSALPDVTLDATIDRIATTATSASPSPSSGEGASGGTGVVTYAVELVISDPDANVKPGMTANVKIVTERYENVLTVPAAALVEKDDGTTAVTVPSVDGGDEGPAQATEERIVTVKAKDASTAVVEGDLKDGDTILIPVSTGADAAAGAAATA</sequence>
<feature type="transmembrane region" description="Helical" evidence="4">
    <location>
        <begin position="65"/>
        <end position="86"/>
    </location>
</feature>
<dbReference type="OrthoDB" id="3186084at2"/>
<accession>D0WJB3</accession>
<proteinExistence type="predicted"/>
<dbReference type="STRING" id="649764.HMPREF0762_01940"/>
<dbReference type="Gene3D" id="1.10.287.470">
    <property type="entry name" value="Helix hairpin bin"/>
    <property type="match status" value="1"/>
</dbReference>
<dbReference type="GeneID" id="85008025"/>
<dbReference type="Proteomes" id="UP000006001">
    <property type="component" value="Unassembled WGS sequence"/>
</dbReference>
<dbReference type="eggNOG" id="COG0845">
    <property type="taxonomic scope" value="Bacteria"/>
</dbReference>
<dbReference type="RefSeq" id="WP_006363227.1">
    <property type="nucleotide sequence ID" value="NZ_GG700631.1"/>
</dbReference>
<dbReference type="HOGENOM" id="CLU_043942_0_0_11"/>
<keyword evidence="7" id="KW-1185">Reference proteome</keyword>
<feature type="region of interest" description="Disordered" evidence="3">
    <location>
        <begin position="1"/>
        <end position="25"/>
    </location>
</feature>
<evidence type="ECO:0000313" key="6">
    <source>
        <dbReference type="EMBL" id="EEZ60461.1"/>
    </source>
</evidence>
<dbReference type="PANTHER" id="PTHR32347">
    <property type="entry name" value="EFFLUX SYSTEM COMPONENT YKNX-RELATED"/>
    <property type="match status" value="1"/>
</dbReference>
<dbReference type="Gene3D" id="2.40.50.100">
    <property type="match status" value="1"/>
</dbReference>
<organism evidence="6 7">
    <name type="scientific">Slackia exigua (strain ATCC 700122 / DSM 15923 / CIP 105133 / JCM 11022 / KCTC 5966 / S-7)</name>
    <dbReference type="NCBI Taxonomy" id="649764"/>
    <lineage>
        <taxon>Bacteria</taxon>
        <taxon>Bacillati</taxon>
        <taxon>Actinomycetota</taxon>
        <taxon>Coriobacteriia</taxon>
        <taxon>Eggerthellales</taxon>
        <taxon>Eggerthellaceae</taxon>
        <taxon>Slackia</taxon>
    </lineage>
</organism>
<reference evidence="6" key="1">
    <citation type="submission" date="2009-10" db="EMBL/GenBank/DDBJ databases">
        <authorList>
            <person name="Weinstock G."/>
            <person name="Sodergren E."/>
            <person name="Clifton S."/>
            <person name="Fulton L."/>
            <person name="Fulton B."/>
            <person name="Courtney L."/>
            <person name="Fronick C."/>
            <person name="Harrison M."/>
            <person name="Strong C."/>
            <person name="Farmer C."/>
            <person name="Delahaunty K."/>
            <person name="Markovic C."/>
            <person name="Hall O."/>
            <person name="Minx P."/>
            <person name="Tomlinson C."/>
            <person name="Mitreva M."/>
            <person name="Nelson J."/>
            <person name="Hou S."/>
            <person name="Wollam A."/>
            <person name="Pepin K.H."/>
            <person name="Johnson M."/>
            <person name="Bhonagiri V."/>
            <person name="Nash W.E."/>
            <person name="Warren W."/>
            <person name="Chinwalla A."/>
            <person name="Mardis E.R."/>
            <person name="Wilson R.K."/>
        </authorList>
    </citation>
    <scope>NUCLEOTIDE SEQUENCE [LARGE SCALE GENOMIC DNA]</scope>
    <source>
        <strain evidence="6">ATCC 700122</strain>
    </source>
</reference>
<dbReference type="AlphaFoldDB" id="D0WJB3"/>
<dbReference type="EMBL" id="ACUX02000019">
    <property type="protein sequence ID" value="EEZ60461.1"/>
    <property type="molecule type" value="Genomic_DNA"/>
</dbReference>
<protein>
    <submittedName>
        <fullName evidence="6">Efflux transporter, RND family, MFP subunit</fullName>
    </submittedName>
</protein>
<dbReference type="InterPro" id="IPR058636">
    <property type="entry name" value="Beta-barrel_YknX"/>
</dbReference>
<evidence type="ECO:0000256" key="1">
    <source>
        <dbReference type="ARBA" id="ARBA00004196"/>
    </source>
</evidence>
<keyword evidence="4" id="KW-0812">Transmembrane</keyword>
<keyword evidence="4" id="KW-1133">Transmembrane helix</keyword>
<evidence type="ECO:0000313" key="7">
    <source>
        <dbReference type="Proteomes" id="UP000006001"/>
    </source>
</evidence>
<keyword evidence="2" id="KW-0175">Coiled coil</keyword>